<proteinExistence type="predicted"/>
<name>A0A9P5HC62_9HYPO</name>
<dbReference type="Proteomes" id="UP000722485">
    <property type="component" value="Unassembled WGS sequence"/>
</dbReference>
<reference evidence="2" key="1">
    <citation type="submission" date="2020-03" db="EMBL/GenBank/DDBJ databases">
        <title>Draft Genome Sequence of Cylindrodendrum hubeiense.</title>
        <authorList>
            <person name="Buettner E."/>
            <person name="Kellner H."/>
        </authorList>
    </citation>
    <scope>NUCLEOTIDE SEQUENCE</scope>
    <source>
        <strain evidence="2">IHI 201604</strain>
    </source>
</reference>
<sequence>MAYLEKPEADSGWRIFLVDRASAEDVVLRLLSRKLEFNFAFGTPRLGPEGGWNTVYKRSSEGIHTVMSNFLRDLRTNENVDEVEVEIDDEIEAGDDSDDSYNDDNNDLDYIPDEGYEEGETDEDYEEGEIDEDCEEPYDD</sequence>
<dbReference type="EMBL" id="JAANBB010000127">
    <property type="protein sequence ID" value="KAF7549233.1"/>
    <property type="molecule type" value="Genomic_DNA"/>
</dbReference>
<keyword evidence="3" id="KW-1185">Reference proteome</keyword>
<gene>
    <name evidence="2" type="ORF">G7Z17_g6519</name>
</gene>
<evidence type="ECO:0000256" key="1">
    <source>
        <dbReference type="SAM" id="MobiDB-lite"/>
    </source>
</evidence>
<organism evidence="2 3">
    <name type="scientific">Cylindrodendrum hubeiense</name>
    <dbReference type="NCBI Taxonomy" id="595255"/>
    <lineage>
        <taxon>Eukaryota</taxon>
        <taxon>Fungi</taxon>
        <taxon>Dikarya</taxon>
        <taxon>Ascomycota</taxon>
        <taxon>Pezizomycotina</taxon>
        <taxon>Sordariomycetes</taxon>
        <taxon>Hypocreomycetidae</taxon>
        <taxon>Hypocreales</taxon>
        <taxon>Nectriaceae</taxon>
        <taxon>Cylindrodendrum</taxon>
    </lineage>
</organism>
<accession>A0A9P5HC62</accession>
<evidence type="ECO:0000313" key="3">
    <source>
        <dbReference type="Proteomes" id="UP000722485"/>
    </source>
</evidence>
<dbReference type="AlphaFoldDB" id="A0A9P5HC62"/>
<feature type="region of interest" description="Disordered" evidence="1">
    <location>
        <begin position="87"/>
        <end position="140"/>
    </location>
</feature>
<comment type="caution">
    <text evidence="2">The sequence shown here is derived from an EMBL/GenBank/DDBJ whole genome shotgun (WGS) entry which is preliminary data.</text>
</comment>
<protein>
    <submittedName>
        <fullName evidence="2">Uncharacterized protein</fullName>
    </submittedName>
</protein>
<evidence type="ECO:0000313" key="2">
    <source>
        <dbReference type="EMBL" id="KAF7549233.1"/>
    </source>
</evidence>